<evidence type="ECO:0000313" key="2">
    <source>
        <dbReference type="EMBL" id="KAK7534330.1"/>
    </source>
</evidence>
<reference evidence="2 3" key="1">
    <citation type="submission" date="2024-04" db="EMBL/GenBank/DDBJ databases">
        <title>Phyllosticta paracitricarpa is synonymous to the EU quarantine fungus P. citricarpa based on phylogenomic analyses.</title>
        <authorList>
            <consortium name="Lawrence Berkeley National Laboratory"/>
            <person name="Van ingen-buijs V.A."/>
            <person name="Van westerhoven A.C."/>
            <person name="Haridas S."/>
            <person name="Skiadas P."/>
            <person name="Martin F."/>
            <person name="Groenewald J.Z."/>
            <person name="Crous P.W."/>
            <person name="Seidl M.F."/>
        </authorList>
    </citation>
    <scope>NUCLEOTIDE SEQUENCE [LARGE SCALE GENOMIC DNA]</scope>
    <source>
        <strain evidence="2 3">CPC 17464</strain>
    </source>
</reference>
<evidence type="ECO:0000256" key="1">
    <source>
        <dbReference type="SAM" id="MobiDB-lite"/>
    </source>
</evidence>
<evidence type="ECO:0000313" key="3">
    <source>
        <dbReference type="Proteomes" id="UP001360953"/>
    </source>
</evidence>
<gene>
    <name evidence="2" type="ORF">J3D65DRAFT_482477</name>
</gene>
<comment type="caution">
    <text evidence="2">The sequence shown here is derived from an EMBL/GenBank/DDBJ whole genome shotgun (WGS) entry which is preliminary data.</text>
</comment>
<dbReference type="Proteomes" id="UP001360953">
    <property type="component" value="Unassembled WGS sequence"/>
</dbReference>
<keyword evidence="3" id="KW-1185">Reference proteome</keyword>
<sequence length="303" mass="34658">MDTHMSFLGRQSCMHACMQPSDSTTQTRNRVHYMRTIYARSTRLGSLLHPRRSRPRVGTQPRLRRSARLAAADATQLLLQGTTASMLKHQQPRADPKSTLHHLPRNAAPAPGRPPPRPRRVGRPKVQSTAPWPTHAHMARGAPLGRLLSCLFWLETRAPGRASLELGHTYCTPAQPCARTLVDRRPSRSVPWLRFKQMRNREPHHRAGQEGRKWDHLPVTRGRASARCCYVVFLACIGSRAGRERCYRRPAHCAPTRVPRCLHAIAMPHRTWRRGAARRRRRPKCGLPLRPCPLACRREVERR</sequence>
<dbReference type="RefSeq" id="XP_066653369.1">
    <property type="nucleotide sequence ID" value="XM_066796596.1"/>
</dbReference>
<protein>
    <submittedName>
        <fullName evidence="2">Uncharacterized protein</fullName>
    </submittedName>
</protein>
<accession>A0ABR1LKC1</accession>
<feature type="region of interest" description="Disordered" evidence="1">
    <location>
        <begin position="87"/>
        <end position="131"/>
    </location>
</feature>
<organism evidence="2 3">
    <name type="scientific">Phyllosticta citribraziliensis</name>
    <dbReference type="NCBI Taxonomy" id="989973"/>
    <lineage>
        <taxon>Eukaryota</taxon>
        <taxon>Fungi</taxon>
        <taxon>Dikarya</taxon>
        <taxon>Ascomycota</taxon>
        <taxon>Pezizomycotina</taxon>
        <taxon>Dothideomycetes</taxon>
        <taxon>Dothideomycetes incertae sedis</taxon>
        <taxon>Botryosphaeriales</taxon>
        <taxon>Phyllostictaceae</taxon>
        <taxon>Phyllosticta</taxon>
    </lineage>
</organism>
<dbReference type="EMBL" id="JBBPEH010000009">
    <property type="protein sequence ID" value="KAK7534330.1"/>
    <property type="molecule type" value="Genomic_DNA"/>
</dbReference>
<proteinExistence type="predicted"/>
<name>A0ABR1LKC1_9PEZI</name>
<dbReference type="GeneID" id="92029502"/>